<dbReference type="InterPro" id="IPR011006">
    <property type="entry name" value="CheY-like_superfamily"/>
</dbReference>
<evidence type="ECO:0000256" key="5">
    <source>
        <dbReference type="PROSITE-ProRule" id="PRU00169"/>
    </source>
</evidence>
<organism evidence="8 9">
    <name type="scientific">Haloechinothrix salitolerans</name>
    <dbReference type="NCBI Taxonomy" id="926830"/>
    <lineage>
        <taxon>Bacteria</taxon>
        <taxon>Bacillati</taxon>
        <taxon>Actinomycetota</taxon>
        <taxon>Actinomycetes</taxon>
        <taxon>Pseudonocardiales</taxon>
        <taxon>Pseudonocardiaceae</taxon>
        <taxon>Haloechinothrix</taxon>
    </lineage>
</organism>
<feature type="modified residue" description="4-aspartylphosphate" evidence="5">
    <location>
        <position position="67"/>
    </location>
</feature>
<dbReference type="SMART" id="SM00448">
    <property type="entry name" value="REC"/>
    <property type="match status" value="1"/>
</dbReference>
<dbReference type="InterPro" id="IPR016032">
    <property type="entry name" value="Sig_transdc_resp-reg_C-effctor"/>
</dbReference>
<keyword evidence="2" id="KW-0805">Transcription regulation</keyword>
<evidence type="ECO:0000256" key="1">
    <source>
        <dbReference type="ARBA" id="ARBA00022553"/>
    </source>
</evidence>
<dbReference type="CDD" id="cd17535">
    <property type="entry name" value="REC_NarL-like"/>
    <property type="match status" value="1"/>
</dbReference>
<dbReference type="SMART" id="SM00421">
    <property type="entry name" value="HTH_LUXR"/>
    <property type="match status" value="1"/>
</dbReference>
<dbReference type="PROSITE" id="PS00622">
    <property type="entry name" value="HTH_LUXR_1"/>
    <property type="match status" value="1"/>
</dbReference>
<dbReference type="PRINTS" id="PR00038">
    <property type="entry name" value="HTHLUXR"/>
</dbReference>
<keyword evidence="1 5" id="KW-0597">Phosphoprotein</keyword>
<name>A0ABW2C8T7_9PSEU</name>
<evidence type="ECO:0000256" key="2">
    <source>
        <dbReference type="ARBA" id="ARBA00023015"/>
    </source>
</evidence>
<gene>
    <name evidence="8" type="ORF">ACFQGD_31760</name>
</gene>
<accession>A0ABW2C8T7</accession>
<evidence type="ECO:0000259" key="6">
    <source>
        <dbReference type="PROSITE" id="PS50043"/>
    </source>
</evidence>
<dbReference type="Gene3D" id="3.40.50.2300">
    <property type="match status" value="1"/>
</dbReference>
<dbReference type="PROSITE" id="PS50110">
    <property type="entry name" value="RESPONSE_REGULATORY"/>
    <property type="match status" value="1"/>
</dbReference>
<dbReference type="CDD" id="cd06170">
    <property type="entry name" value="LuxR_C_like"/>
    <property type="match status" value="1"/>
</dbReference>
<dbReference type="InterPro" id="IPR058245">
    <property type="entry name" value="NreC/VraR/RcsB-like_REC"/>
</dbReference>
<protein>
    <submittedName>
        <fullName evidence="8">Response regulator</fullName>
    </submittedName>
</protein>
<keyword evidence="3" id="KW-0238">DNA-binding</keyword>
<keyword evidence="4" id="KW-0804">Transcription</keyword>
<evidence type="ECO:0000313" key="8">
    <source>
        <dbReference type="EMBL" id="MFC6871707.1"/>
    </source>
</evidence>
<feature type="domain" description="Response regulatory" evidence="7">
    <location>
        <begin position="16"/>
        <end position="132"/>
    </location>
</feature>
<dbReference type="InterPro" id="IPR001789">
    <property type="entry name" value="Sig_transdc_resp-reg_receiver"/>
</dbReference>
<dbReference type="PANTHER" id="PTHR43214">
    <property type="entry name" value="TWO-COMPONENT RESPONSE REGULATOR"/>
    <property type="match status" value="1"/>
</dbReference>
<reference evidence="9" key="1">
    <citation type="journal article" date="2019" name="Int. J. Syst. Evol. Microbiol.">
        <title>The Global Catalogue of Microorganisms (GCM) 10K type strain sequencing project: providing services to taxonomists for standard genome sequencing and annotation.</title>
        <authorList>
            <consortium name="The Broad Institute Genomics Platform"/>
            <consortium name="The Broad Institute Genome Sequencing Center for Infectious Disease"/>
            <person name="Wu L."/>
            <person name="Ma J."/>
        </authorList>
    </citation>
    <scope>NUCLEOTIDE SEQUENCE [LARGE SCALE GENOMIC DNA]</scope>
    <source>
        <strain evidence="9">KCTC 32255</strain>
    </source>
</reference>
<dbReference type="Pfam" id="PF00196">
    <property type="entry name" value="GerE"/>
    <property type="match status" value="1"/>
</dbReference>
<keyword evidence="9" id="KW-1185">Reference proteome</keyword>
<dbReference type="SUPFAM" id="SSF46894">
    <property type="entry name" value="C-terminal effector domain of the bipartite response regulators"/>
    <property type="match status" value="1"/>
</dbReference>
<dbReference type="PANTHER" id="PTHR43214:SF24">
    <property type="entry name" value="TRANSCRIPTIONAL REGULATORY PROTEIN NARL-RELATED"/>
    <property type="match status" value="1"/>
</dbReference>
<evidence type="ECO:0000256" key="4">
    <source>
        <dbReference type="ARBA" id="ARBA00023163"/>
    </source>
</evidence>
<comment type="caution">
    <text evidence="8">The sequence shown here is derived from an EMBL/GenBank/DDBJ whole genome shotgun (WGS) entry which is preliminary data.</text>
</comment>
<dbReference type="Proteomes" id="UP001596337">
    <property type="component" value="Unassembled WGS sequence"/>
</dbReference>
<evidence type="ECO:0000256" key="3">
    <source>
        <dbReference type="ARBA" id="ARBA00023125"/>
    </source>
</evidence>
<dbReference type="InterPro" id="IPR000792">
    <property type="entry name" value="Tscrpt_reg_LuxR_C"/>
</dbReference>
<proteinExistence type="predicted"/>
<feature type="domain" description="HTH luxR-type" evidence="6">
    <location>
        <begin position="162"/>
        <end position="227"/>
    </location>
</feature>
<dbReference type="EMBL" id="JBHSXX010000001">
    <property type="protein sequence ID" value="MFC6871707.1"/>
    <property type="molecule type" value="Genomic_DNA"/>
</dbReference>
<dbReference type="Pfam" id="PF00072">
    <property type="entry name" value="Response_reg"/>
    <property type="match status" value="1"/>
</dbReference>
<dbReference type="SUPFAM" id="SSF52172">
    <property type="entry name" value="CheY-like"/>
    <property type="match status" value="1"/>
</dbReference>
<dbReference type="InterPro" id="IPR039420">
    <property type="entry name" value="WalR-like"/>
</dbReference>
<sequence>MTNREHGGNSDTQPLRVLLVDDDPFVLSMLSMILESQDDLVVVAHVQDGDQAVTAVTSHAPDVVVMDIKMARMDGLAATAAVRALPRAPKVLVLTSFDLDEYVFDALAAGASGFLLKESDPSDIINGVRVVAAGNAMLSPSTTKSLIQHYVTARANPRRRAAVSKLDALTDREREVVVAVAQGKSNAAIAAELFMSEATVKTHITRTFAKLDVGSRVQLTIFAYEAGLVGA</sequence>
<dbReference type="RefSeq" id="WP_345391764.1">
    <property type="nucleotide sequence ID" value="NZ_BAABLA010000007.1"/>
</dbReference>
<evidence type="ECO:0000259" key="7">
    <source>
        <dbReference type="PROSITE" id="PS50110"/>
    </source>
</evidence>
<dbReference type="PROSITE" id="PS50043">
    <property type="entry name" value="HTH_LUXR_2"/>
    <property type="match status" value="1"/>
</dbReference>
<evidence type="ECO:0000313" key="9">
    <source>
        <dbReference type="Proteomes" id="UP001596337"/>
    </source>
</evidence>